<evidence type="ECO:0000256" key="2">
    <source>
        <dbReference type="ARBA" id="ARBA00023002"/>
    </source>
</evidence>
<dbReference type="PANTHER" id="PTHR10204">
    <property type="entry name" value="NAD P H OXIDOREDUCTASE-RELATED"/>
    <property type="match status" value="1"/>
</dbReference>
<dbReference type="SUPFAM" id="SSF52218">
    <property type="entry name" value="Flavoproteins"/>
    <property type="match status" value="1"/>
</dbReference>
<feature type="domain" description="Flavodoxin-like fold" evidence="3">
    <location>
        <begin position="9"/>
        <end position="193"/>
    </location>
</feature>
<gene>
    <name evidence="4" type="ORF">FD35_GL002401</name>
</gene>
<evidence type="ECO:0000259" key="3">
    <source>
        <dbReference type="Pfam" id="PF02525"/>
    </source>
</evidence>
<reference evidence="4 5" key="1">
    <citation type="journal article" date="2015" name="Genome Announc.">
        <title>Expanding the biotechnology potential of lactobacilli through comparative genomics of 213 strains and associated genera.</title>
        <authorList>
            <person name="Sun Z."/>
            <person name="Harris H.M."/>
            <person name="McCann A."/>
            <person name="Guo C."/>
            <person name="Argimon S."/>
            <person name="Zhang W."/>
            <person name="Yang X."/>
            <person name="Jeffery I.B."/>
            <person name="Cooney J.C."/>
            <person name="Kagawa T.F."/>
            <person name="Liu W."/>
            <person name="Song Y."/>
            <person name="Salvetti E."/>
            <person name="Wrobel A."/>
            <person name="Rasinkangas P."/>
            <person name="Parkhill J."/>
            <person name="Rea M.C."/>
            <person name="O'Sullivan O."/>
            <person name="Ritari J."/>
            <person name="Douillard F.P."/>
            <person name="Paul Ross R."/>
            <person name="Yang R."/>
            <person name="Briner A.E."/>
            <person name="Felis G.E."/>
            <person name="de Vos W.M."/>
            <person name="Barrangou R."/>
            <person name="Klaenhammer T.R."/>
            <person name="Caufield P.W."/>
            <person name="Cui Y."/>
            <person name="Zhang H."/>
            <person name="O'Toole P.W."/>
        </authorList>
    </citation>
    <scope>NUCLEOTIDE SEQUENCE [LARGE SCALE GENOMIC DNA]</scope>
    <source>
        <strain evidence="4 5">DSM 15814</strain>
    </source>
</reference>
<dbReference type="Proteomes" id="UP000051999">
    <property type="component" value="Unassembled WGS sequence"/>
</dbReference>
<keyword evidence="2" id="KW-0560">Oxidoreductase</keyword>
<proteinExistence type="inferred from homology"/>
<comment type="similarity">
    <text evidence="1">Belongs to the NAD(P)H dehydrogenase (quinone) family.</text>
</comment>
<dbReference type="PATRIC" id="fig|1114972.6.peg.2464"/>
<protein>
    <submittedName>
        <fullName evidence="4">YdeQ (NAD(P)H dehydrogenase) (Quinone)</fullName>
    </submittedName>
</protein>
<keyword evidence="5" id="KW-1185">Reference proteome</keyword>
<dbReference type="EMBL" id="AZFF01000006">
    <property type="protein sequence ID" value="KRL55869.1"/>
    <property type="molecule type" value="Genomic_DNA"/>
</dbReference>
<organism evidence="4 5">
    <name type="scientific">Furfurilactobacillus rossiae DSM 15814</name>
    <dbReference type="NCBI Taxonomy" id="1114972"/>
    <lineage>
        <taxon>Bacteria</taxon>
        <taxon>Bacillati</taxon>
        <taxon>Bacillota</taxon>
        <taxon>Bacilli</taxon>
        <taxon>Lactobacillales</taxon>
        <taxon>Lactobacillaceae</taxon>
        <taxon>Furfurilactobacillus</taxon>
    </lineage>
</organism>
<dbReference type="InterPro" id="IPR029039">
    <property type="entry name" value="Flavoprotein-like_sf"/>
</dbReference>
<accession>A0A0R1RFX4</accession>
<evidence type="ECO:0000313" key="5">
    <source>
        <dbReference type="Proteomes" id="UP000051999"/>
    </source>
</evidence>
<comment type="caution">
    <text evidence="4">The sequence shown here is derived from an EMBL/GenBank/DDBJ whole genome shotgun (WGS) entry which is preliminary data.</text>
</comment>
<sequence length="197" mass="22591">MGALTMQSKTTIVYCHPYDKSFNHQVLMTVQEKLDQLGEAYNVIDLYKDQFDPRYSVAELAKFKDGDTTDPLVIKYQTVLRSSTNLIIITPIWWNDLPGMLKGFFDKVMKPQFAYINTPRGVKGRMTNIKRADVLTTSTSPTWYLKLFSGNAIKRVFMGATLKQLGIKQRHWTNCGGITNSHFSQRQAFLKQIVNQI</sequence>
<dbReference type="Gene3D" id="3.40.50.360">
    <property type="match status" value="1"/>
</dbReference>
<dbReference type="AlphaFoldDB" id="A0A0R1RFX4"/>
<dbReference type="STRING" id="1114972.FD35_GL002401"/>
<dbReference type="Pfam" id="PF02525">
    <property type="entry name" value="Flavodoxin_2"/>
    <property type="match status" value="1"/>
</dbReference>
<dbReference type="InterPro" id="IPR051545">
    <property type="entry name" value="NAD(P)H_dehydrogenase_qn"/>
</dbReference>
<evidence type="ECO:0000313" key="4">
    <source>
        <dbReference type="EMBL" id="KRL55869.1"/>
    </source>
</evidence>
<dbReference type="GO" id="GO:0003955">
    <property type="term" value="F:NAD(P)H dehydrogenase (quinone) activity"/>
    <property type="evidence" value="ECO:0007669"/>
    <property type="project" value="TreeGrafter"/>
</dbReference>
<dbReference type="eggNOG" id="COG2249">
    <property type="taxonomic scope" value="Bacteria"/>
</dbReference>
<dbReference type="InterPro" id="IPR003680">
    <property type="entry name" value="Flavodoxin_fold"/>
</dbReference>
<name>A0A0R1RFX4_9LACO</name>
<evidence type="ECO:0000256" key="1">
    <source>
        <dbReference type="ARBA" id="ARBA00006252"/>
    </source>
</evidence>
<dbReference type="GO" id="GO:0005829">
    <property type="term" value="C:cytosol"/>
    <property type="evidence" value="ECO:0007669"/>
    <property type="project" value="TreeGrafter"/>
</dbReference>
<dbReference type="PANTHER" id="PTHR10204:SF34">
    <property type="entry name" value="NAD(P)H DEHYDROGENASE [QUINONE] 1 ISOFORM 1"/>
    <property type="match status" value="1"/>
</dbReference>